<dbReference type="Gene3D" id="3.40.1210.10">
    <property type="entry name" value="Survival protein SurE-like phosphatase/nucleotidase"/>
    <property type="match status" value="1"/>
</dbReference>
<keyword evidence="7" id="KW-1185">Reference proteome</keyword>
<evidence type="ECO:0000256" key="1">
    <source>
        <dbReference type="ARBA" id="ARBA00011062"/>
    </source>
</evidence>
<dbReference type="GO" id="GO:0008252">
    <property type="term" value="F:nucleotidase activity"/>
    <property type="evidence" value="ECO:0007669"/>
    <property type="project" value="InterPro"/>
</dbReference>
<dbReference type="STRING" id="703135.A0A2A9NRS7"/>
<dbReference type="Proteomes" id="UP000242287">
    <property type="component" value="Unassembled WGS sequence"/>
</dbReference>
<dbReference type="PANTHER" id="PTHR30457">
    <property type="entry name" value="5'-NUCLEOTIDASE SURE"/>
    <property type="match status" value="1"/>
</dbReference>
<comment type="similarity">
    <text evidence="1">Belongs to the SurE nucleotidase family.</text>
</comment>
<evidence type="ECO:0000313" key="6">
    <source>
        <dbReference type="EMBL" id="PFH50363.1"/>
    </source>
</evidence>
<reference evidence="6 7" key="1">
    <citation type="submission" date="2014-02" db="EMBL/GenBank/DDBJ databases">
        <title>Transposable element dynamics among asymbiotic and ectomycorrhizal Amanita fungi.</title>
        <authorList>
            <consortium name="DOE Joint Genome Institute"/>
            <person name="Hess J."/>
            <person name="Skrede I."/>
            <person name="Wolfe B."/>
            <person name="LaButti K."/>
            <person name="Ohm R.A."/>
            <person name="Grigoriev I.V."/>
            <person name="Pringle A."/>
        </authorList>
    </citation>
    <scope>NUCLEOTIDE SEQUENCE [LARGE SCALE GENOMIC DNA]</scope>
    <source>
        <strain evidence="6 7">SKay4041</strain>
    </source>
</reference>
<dbReference type="AlphaFoldDB" id="A0A2A9NRS7"/>
<accession>A0A2A9NRS7</accession>
<dbReference type="PANTHER" id="PTHR30457:SF0">
    <property type="entry name" value="PHOSPHATASE, PUTATIVE (AFU_ORTHOLOGUE AFUA_4G01070)-RELATED"/>
    <property type="match status" value="1"/>
</dbReference>
<dbReference type="OrthoDB" id="4018688at2759"/>
<keyword evidence="2" id="KW-0479">Metal-binding</keyword>
<feature type="chain" id="PRO_5012043987" description="Survival protein SurE-like phosphatase/nucleotidase domain-containing protein" evidence="4">
    <location>
        <begin position="23"/>
        <end position="315"/>
    </location>
</feature>
<proteinExistence type="inferred from homology"/>
<dbReference type="GO" id="GO:0046872">
    <property type="term" value="F:metal ion binding"/>
    <property type="evidence" value="ECO:0007669"/>
    <property type="project" value="UniProtKB-KW"/>
</dbReference>
<dbReference type="InterPro" id="IPR036523">
    <property type="entry name" value="SurE-like_sf"/>
</dbReference>
<sequence>MRRISILWLGLLGGLLAGSGLAQKKDHHHTKIVLTNDDGWAVAQIRAEYDALKRAGYDVILSAPALNKSGSGSSSAPPVTLATPCQFNTCPAGSPPEGADPDDHRLNYVNSFPVDAVRFGIQTLAPKIFHSPPDFIISGSNVGNSLGTGVRGSGTVLIIAACEAALENLPSIAFSGRSVSQVSYTTLTTDPESPGTLSAQTYASLILKFIDSVLSGPQKPFVPRGTSLNINFGSTVNCTTPDSFAFVMTRLVAADNTTLPDVKTCGTARLPVESTLINQGCFVTVTVLNATTKSDVDAATQGLVLEQVSSLMGCA</sequence>
<dbReference type="InterPro" id="IPR002828">
    <property type="entry name" value="SurE-like_Pase/nucleotidase"/>
</dbReference>
<dbReference type="SUPFAM" id="SSF64167">
    <property type="entry name" value="SurE-like"/>
    <property type="match status" value="1"/>
</dbReference>
<dbReference type="EMBL" id="KZ302005">
    <property type="protein sequence ID" value="PFH50363.1"/>
    <property type="molecule type" value="Genomic_DNA"/>
</dbReference>
<evidence type="ECO:0000256" key="4">
    <source>
        <dbReference type="SAM" id="SignalP"/>
    </source>
</evidence>
<protein>
    <recommendedName>
        <fullName evidence="5">Survival protein SurE-like phosphatase/nucleotidase domain-containing protein</fullName>
    </recommendedName>
</protein>
<evidence type="ECO:0000259" key="5">
    <source>
        <dbReference type="Pfam" id="PF01975"/>
    </source>
</evidence>
<keyword evidence="4" id="KW-0732">Signal</keyword>
<feature type="domain" description="Survival protein SurE-like phosphatase/nucleotidase" evidence="5">
    <location>
        <begin position="32"/>
        <end position="237"/>
    </location>
</feature>
<evidence type="ECO:0000256" key="3">
    <source>
        <dbReference type="ARBA" id="ARBA00022801"/>
    </source>
</evidence>
<feature type="signal peptide" evidence="4">
    <location>
        <begin position="1"/>
        <end position="22"/>
    </location>
</feature>
<organism evidence="6 7">
    <name type="scientific">Amanita thiersii Skay4041</name>
    <dbReference type="NCBI Taxonomy" id="703135"/>
    <lineage>
        <taxon>Eukaryota</taxon>
        <taxon>Fungi</taxon>
        <taxon>Dikarya</taxon>
        <taxon>Basidiomycota</taxon>
        <taxon>Agaricomycotina</taxon>
        <taxon>Agaricomycetes</taxon>
        <taxon>Agaricomycetidae</taxon>
        <taxon>Agaricales</taxon>
        <taxon>Pluteineae</taxon>
        <taxon>Amanitaceae</taxon>
        <taxon>Amanita</taxon>
    </lineage>
</organism>
<dbReference type="InterPro" id="IPR030048">
    <property type="entry name" value="SurE"/>
</dbReference>
<gene>
    <name evidence="6" type="ORF">AMATHDRAFT_4015</name>
</gene>
<evidence type="ECO:0000313" key="7">
    <source>
        <dbReference type="Proteomes" id="UP000242287"/>
    </source>
</evidence>
<dbReference type="Pfam" id="PF01975">
    <property type="entry name" value="SurE"/>
    <property type="match status" value="1"/>
</dbReference>
<name>A0A2A9NRS7_9AGAR</name>
<evidence type="ECO:0000256" key="2">
    <source>
        <dbReference type="ARBA" id="ARBA00022723"/>
    </source>
</evidence>
<keyword evidence="3" id="KW-0378">Hydrolase</keyword>